<dbReference type="OrthoDB" id="2610860at2759"/>
<feature type="compositionally biased region" description="Low complexity" evidence="1">
    <location>
        <begin position="321"/>
        <end position="335"/>
    </location>
</feature>
<name>M2P5X7_CERS8</name>
<evidence type="ECO:0000256" key="1">
    <source>
        <dbReference type="SAM" id="MobiDB-lite"/>
    </source>
</evidence>
<feature type="compositionally biased region" description="Low complexity" evidence="1">
    <location>
        <begin position="389"/>
        <end position="405"/>
    </location>
</feature>
<feature type="compositionally biased region" description="Basic and acidic residues" evidence="1">
    <location>
        <begin position="343"/>
        <end position="357"/>
    </location>
</feature>
<gene>
    <name evidence="2" type="ORF">CERSUDRAFT_101129</name>
</gene>
<organism evidence="2 3">
    <name type="scientific">Ceriporiopsis subvermispora (strain B)</name>
    <name type="common">White-rot fungus</name>
    <name type="synonym">Gelatoporia subvermispora</name>
    <dbReference type="NCBI Taxonomy" id="914234"/>
    <lineage>
        <taxon>Eukaryota</taxon>
        <taxon>Fungi</taxon>
        <taxon>Dikarya</taxon>
        <taxon>Basidiomycota</taxon>
        <taxon>Agaricomycotina</taxon>
        <taxon>Agaricomycetes</taxon>
        <taxon>Polyporales</taxon>
        <taxon>Gelatoporiaceae</taxon>
        <taxon>Gelatoporia</taxon>
    </lineage>
</organism>
<feature type="compositionally biased region" description="Basic and acidic residues" evidence="1">
    <location>
        <begin position="376"/>
        <end position="387"/>
    </location>
</feature>
<dbReference type="Proteomes" id="UP000016930">
    <property type="component" value="Unassembled WGS sequence"/>
</dbReference>
<evidence type="ECO:0000313" key="2">
    <source>
        <dbReference type="EMBL" id="EMD30654.1"/>
    </source>
</evidence>
<feature type="region of interest" description="Disordered" evidence="1">
    <location>
        <begin position="75"/>
        <end position="115"/>
    </location>
</feature>
<evidence type="ECO:0000313" key="3">
    <source>
        <dbReference type="Proteomes" id="UP000016930"/>
    </source>
</evidence>
<proteinExistence type="predicted"/>
<feature type="region of interest" description="Disordered" evidence="1">
    <location>
        <begin position="304"/>
        <end position="427"/>
    </location>
</feature>
<feature type="compositionally biased region" description="Acidic residues" evidence="1">
    <location>
        <begin position="80"/>
        <end position="94"/>
    </location>
</feature>
<sequence>MPSIKQLPGRIKAIFGMKGILARSLGYSREFNRRNLELMWYPLWSHALHETFRGMSNVLIAPQFPVWLDPAEWPDRNDLDGNEPEQPEDREDFEAGSGVLERPDPPPSEVLDETIGYSRPRESVSALSKGVTAPLRNASSQIIDAAILIVESIPVTQNILRYGGRKIHKMWVPVIVEIKKCPHRHYSAAEMEVKVESYLAQMQKQICTQAAYIFSRFPLMMELMAIAGVGAYWSHAIIRRREYLSGNQLDEIRKRKSKTYKTIYETVDREEWRKPTLLDSSESQKRLKEIKKYVKDFVRSMSADSNLGEPASEDPQDANMSTGVGSSGVPSSPETSGDEDNTDKDHCPTDAKTEKAPRRGRNLKSSITEVMRSSARLKEKRSLEEARVSASAAAGSSTGNTAGSTQVPEDTRKGKQRGGKRAARGRK</sequence>
<protein>
    <submittedName>
        <fullName evidence="2">Uncharacterized protein</fullName>
    </submittedName>
</protein>
<dbReference type="AlphaFoldDB" id="M2P5X7"/>
<dbReference type="EMBL" id="KB445915">
    <property type="protein sequence ID" value="EMD30654.1"/>
    <property type="molecule type" value="Genomic_DNA"/>
</dbReference>
<feature type="compositionally biased region" description="Basic residues" evidence="1">
    <location>
        <begin position="414"/>
        <end position="427"/>
    </location>
</feature>
<dbReference type="HOGENOM" id="CLU_642493_0_0_1"/>
<reference evidence="2 3" key="1">
    <citation type="journal article" date="2012" name="Proc. Natl. Acad. Sci. U.S.A.">
        <title>Comparative genomics of Ceriporiopsis subvermispora and Phanerochaete chrysosporium provide insight into selective ligninolysis.</title>
        <authorList>
            <person name="Fernandez-Fueyo E."/>
            <person name="Ruiz-Duenas F.J."/>
            <person name="Ferreira P."/>
            <person name="Floudas D."/>
            <person name="Hibbett D.S."/>
            <person name="Canessa P."/>
            <person name="Larrondo L.F."/>
            <person name="James T.Y."/>
            <person name="Seelenfreund D."/>
            <person name="Lobos S."/>
            <person name="Polanco R."/>
            <person name="Tello M."/>
            <person name="Honda Y."/>
            <person name="Watanabe T."/>
            <person name="Watanabe T."/>
            <person name="Ryu J.S."/>
            <person name="Kubicek C.P."/>
            <person name="Schmoll M."/>
            <person name="Gaskell J."/>
            <person name="Hammel K.E."/>
            <person name="St John F.J."/>
            <person name="Vanden Wymelenberg A."/>
            <person name="Sabat G."/>
            <person name="Splinter BonDurant S."/>
            <person name="Syed K."/>
            <person name="Yadav J.S."/>
            <person name="Doddapaneni H."/>
            <person name="Subramanian V."/>
            <person name="Lavin J.L."/>
            <person name="Oguiza J.A."/>
            <person name="Perez G."/>
            <person name="Pisabarro A.G."/>
            <person name="Ramirez L."/>
            <person name="Santoyo F."/>
            <person name="Master E."/>
            <person name="Coutinho P.M."/>
            <person name="Henrissat B."/>
            <person name="Lombard V."/>
            <person name="Magnuson J.K."/>
            <person name="Kuees U."/>
            <person name="Hori C."/>
            <person name="Igarashi K."/>
            <person name="Samejima M."/>
            <person name="Held B.W."/>
            <person name="Barry K.W."/>
            <person name="LaButti K.M."/>
            <person name="Lapidus A."/>
            <person name="Lindquist E.A."/>
            <person name="Lucas S.M."/>
            <person name="Riley R."/>
            <person name="Salamov A.A."/>
            <person name="Hoffmeister D."/>
            <person name="Schwenk D."/>
            <person name="Hadar Y."/>
            <person name="Yarden O."/>
            <person name="de Vries R.P."/>
            <person name="Wiebenga A."/>
            <person name="Stenlid J."/>
            <person name="Eastwood D."/>
            <person name="Grigoriev I.V."/>
            <person name="Berka R.M."/>
            <person name="Blanchette R.A."/>
            <person name="Kersten P."/>
            <person name="Martinez A.T."/>
            <person name="Vicuna R."/>
            <person name="Cullen D."/>
        </authorList>
    </citation>
    <scope>NUCLEOTIDE SEQUENCE [LARGE SCALE GENOMIC DNA]</scope>
    <source>
        <strain evidence="2 3">B</strain>
    </source>
</reference>
<accession>M2P5X7</accession>
<keyword evidence="3" id="KW-1185">Reference proteome</keyword>